<dbReference type="PANTHER" id="PTHR30590:SF2">
    <property type="entry name" value="INNER MEMBRANE PROTEIN"/>
    <property type="match status" value="1"/>
</dbReference>
<dbReference type="Pfam" id="PF04235">
    <property type="entry name" value="DUF418"/>
    <property type="match status" value="1"/>
</dbReference>
<dbReference type="AlphaFoldDB" id="F4C145"/>
<feature type="transmembrane region" description="Helical" evidence="1">
    <location>
        <begin position="104"/>
        <end position="121"/>
    </location>
</feature>
<evidence type="ECO:0000313" key="3">
    <source>
        <dbReference type="EMBL" id="ADZ76856.1"/>
    </source>
</evidence>
<feature type="transmembrane region" description="Helical" evidence="1">
    <location>
        <begin position="61"/>
        <end position="84"/>
    </location>
</feature>
<name>F4C145_SPHS2</name>
<evidence type="ECO:0000259" key="2">
    <source>
        <dbReference type="Pfam" id="PF04235"/>
    </source>
</evidence>
<feature type="transmembrane region" description="Helical" evidence="1">
    <location>
        <begin position="148"/>
        <end position="166"/>
    </location>
</feature>
<keyword evidence="1" id="KW-0472">Membrane</keyword>
<dbReference type="HOGENOM" id="CLU_039610_0_0_10"/>
<sequence length="363" mass="42496">MSKACTTLTESVEERRNQQPVRIDIIDALRGFCLLGIILAHADSIYRLGTDLDVLSNADNYVSLLLALFIHKKFYTIFAFLFGLSFSIQLKNARSKMEKFTLKYTWRLVILFCIGFLHNLLYPFDILQIYAAMGLLLLVFKDVTGKDCLYMFFFFFLLSSFSFSYKKEIYEFTGYLKIGDSYLPRFVSRQISSGLFFMIIGLFILGKWLGERDLLTFSRNVTVIKKCLLYSILSFIILWLSGRVFDDRLNQLKIFNVFMSVRISAMELMLSAIYVFVFALGYIMFSRISILKFRVFAAVGRMGLTNYIVQTVFFYALFHTNLNFSKNYGLSITVLFAIIFYMVQIKISQWWFNRYKLGPLEWF</sequence>
<keyword evidence="1" id="KW-0812">Transmembrane</keyword>
<proteinExistence type="predicted"/>
<feature type="transmembrane region" description="Helical" evidence="1">
    <location>
        <begin position="186"/>
        <end position="206"/>
    </location>
</feature>
<gene>
    <name evidence="3" type="ordered locus">Sph21_0274</name>
</gene>
<dbReference type="OrthoDB" id="9807744at2"/>
<dbReference type="STRING" id="743722.Sph21_0274"/>
<dbReference type="EMBL" id="CP002584">
    <property type="protein sequence ID" value="ADZ76856.1"/>
    <property type="molecule type" value="Genomic_DNA"/>
</dbReference>
<feature type="transmembrane region" description="Helical" evidence="1">
    <location>
        <begin position="328"/>
        <end position="347"/>
    </location>
</feature>
<protein>
    <recommendedName>
        <fullName evidence="2">DUF418 domain-containing protein</fullName>
    </recommendedName>
</protein>
<dbReference type="eggNOG" id="COG2311">
    <property type="taxonomic scope" value="Bacteria"/>
</dbReference>
<dbReference type="KEGG" id="shg:Sph21_0274"/>
<feature type="transmembrane region" description="Helical" evidence="1">
    <location>
        <begin position="21"/>
        <end position="41"/>
    </location>
</feature>
<keyword evidence="1" id="KW-1133">Transmembrane helix</keyword>
<dbReference type="InterPro" id="IPR052529">
    <property type="entry name" value="Bact_Transport_Assoc"/>
</dbReference>
<feature type="transmembrane region" description="Helical" evidence="1">
    <location>
        <begin position="227"/>
        <end position="245"/>
    </location>
</feature>
<dbReference type="InterPro" id="IPR007349">
    <property type="entry name" value="DUF418"/>
</dbReference>
<accession>F4C145</accession>
<dbReference type="PANTHER" id="PTHR30590">
    <property type="entry name" value="INNER MEMBRANE PROTEIN"/>
    <property type="match status" value="1"/>
</dbReference>
<evidence type="ECO:0000256" key="1">
    <source>
        <dbReference type="SAM" id="Phobius"/>
    </source>
</evidence>
<organism evidence="3">
    <name type="scientific">Sphingobacterium sp. (strain 21)</name>
    <dbReference type="NCBI Taxonomy" id="743722"/>
    <lineage>
        <taxon>Bacteria</taxon>
        <taxon>Pseudomonadati</taxon>
        <taxon>Bacteroidota</taxon>
        <taxon>Sphingobacteriia</taxon>
        <taxon>Sphingobacteriales</taxon>
        <taxon>Sphingobacteriaceae</taxon>
        <taxon>Sphingobacterium</taxon>
    </lineage>
</organism>
<feature type="transmembrane region" description="Helical" evidence="1">
    <location>
        <begin position="265"/>
        <end position="283"/>
    </location>
</feature>
<feature type="transmembrane region" description="Helical" evidence="1">
    <location>
        <begin position="295"/>
        <end position="316"/>
    </location>
</feature>
<reference evidence="3" key="1">
    <citation type="submission" date="2011-03" db="EMBL/GenBank/DDBJ databases">
        <title>Complete sequence of Sphingobacterium sp. 21.</title>
        <authorList>
            <consortium name="US DOE Joint Genome Institute"/>
            <person name="Lucas S."/>
            <person name="Copeland A."/>
            <person name="Lapidus A."/>
            <person name="Cheng J.-F."/>
            <person name="Goodwin L."/>
            <person name="Pitluck S."/>
            <person name="Davenport K."/>
            <person name="Detter J.C."/>
            <person name="Han C."/>
            <person name="Tapia R."/>
            <person name="Land M."/>
            <person name="Hauser L."/>
            <person name="Kyrpides N."/>
            <person name="Ivanova N."/>
            <person name="Ovchinnikova G."/>
            <person name="Pagani I."/>
            <person name="Siebers A.K."/>
            <person name="Allgaier M."/>
            <person name="Thelen M.P."/>
            <person name="Hugenholtz P."/>
            <person name="Woyke T."/>
        </authorList>
    </citation>
    <scope>NUCLEOTIDE SEQUENCE</scope>
    <source>
        <strain evidence="3">21</strain>
    </source>
</reference>
<dbReference type="PATRIC" id="fig|743722.3.peg.295"/>
<feature type="domain" description="DUF418" evidence="2">
    <location>
        <begin position="214"/>
        <end position="363"/>
    </location>
</feature>